<accession>A0A0R3KMC4</accession>
<reference evidence="1 2" key="1">
    <citation type="submission" date="2014-03" db="EMBL/GenBank/DDBJ databases">
        <title>Bradyrhizobium valentinum sp. nov., isolated from effective nodules of Lupinus mariae-josephae, a lupine endemic of basic-lime soils in Eastern Spain.</title>
        <authorList>
            <person name="Duran D."/>
            <person name="Rey L."/>
            <person name="Navarro A."/>
            <person name="Busquets A."/>
            <person name="Imperial J."/>
            <person name="Ruiz-Argueso T."/>
        </authorList>
    </citation>
    <scope>NUCLEOTIDE SEQUENCE [LARGE SCALE GENOMIC DNA]</scope>
    <source>
        <strain evidence="1 2">LmjM3</strain>
    </source>
</reference>
<organism evidence="1 2">
    <name type="scientific">Bradyrhizobium valentinum</name>
    <dbReference type="NCBI Taxonomy" id="1518501"/>
    <lineage>
        <taxon>Bacteria</taxon>
        <taxon>Pseudomonadati</taxon>
        <taxon>Pseudomonadota</taxon>
        <taxon>Alphaproteobacteria</taxon>
        <taxon>Hyphomicrobiales</taxon>
        <taxon>Nitrobacteraceae</taxon>
        <taxon>Bradyrhizobium</taxon>
    </lineage>
</organism>
<sequence>MTEFPDAGHLFKGEHLPSLSPSRAASFRIMLRMLETSRLRDFHFTVENEAEGSWPVFGWP</sequence>
<gene>
    <name evidence="1" type="ORF">CP49_33165</name>
</gene>
<evidence type="ECO:0000313" key="2">
    <source>
        <dbReference type="Proteomes" id="UP000051913"/>
    </source>
</evidence>
<dbReference type="Proteomes" id="UP000051913">
    <property type="component" value="Unassembled WGS sequence"/>
</dbReference>
<comment type="caution">
    <text evidence="1">The sequence shown here is derived from an EMBL/GenBank/DDBJ whole genome shotgun (WGS) entry which is preliminary data.</text>
</comment>
<dbReference type="AlphaFoldDB" id="A0A0R3KMC4"/>
<dbReference type="EMBL" id="LLXX01000189">
    <property type="protein sequence ID" value="KRQ96803.1"/>
    <property type="molecule type" value="Genomic_DNA"/>
</dbReference>
<evidence type="ECO:0000313" key="1">
    <source>
        <dbReference type="EMBL" id="KRQ96803.1"/>
    </source>
</evidence>
<proteinExistence type="predicted"/>
<name>A0A0R3KMC4_9BRAD</name>
<keyword evidence="2" id="KW-1185">Reference proteome</keyword>
<protein>
    <submittedName>
        <fullName evidence="1">Uncharacterized protein</fullName>
    </submittedName>
</protein>